<proteinExistence type="inferred from homology"/>
<feature type="domain" description="Nitroreductase" evidence="4">
    <location>
        <begin position="72"/>
        <end position="160"/>
    </location>
</feature>
<comment type="similarity">
    <text evidence="1">Belongs to the nitroreductase family.</text>
</comment>
<dbReference type="EMBL" id="FUYX01000001">
    <property type="protein sequence ID" value="SKB35199.1"/>
    <property type="molecule type" value="Genomic_DNA"/>
</dbReference>
<accession>A0A0Q3SWL7</accession>
<evidence type="ECO:0000313" key="5">
    <source>
        <dbReference type="EMBL" id="KQK29714.1"/>
    </source>
</evidence>
<evidence type="ECO:0000313" key="8">
    <source>
        <dbReference type="Proteomes" id="UP000190130"/>
    </source>
</evidence>
<evidence type="ECO:0000256" key="2">
    <source>
        <dbReference type="ARBA" id="ARBA00023002"/>
    </source>
</evidence>
<dbReference type="SUPFAM" id="SSF55469">
    <property type="entry name" value="FMN-dependent nitroreductase-like"/>
    <property type="match status" value="1"/>
</dbReference>
<dbReference type="CDD" id="cd02138">
    <property type="entry name" value="TdsD-like"/>
    <property type="match status" value="1"/>
</dbReference>
<dbReference type="Proteomes" id="UP000051562">
    <property type="component" value="Unassembled WGS sequence"/>
</dbReference>
<dbReference type="Gene3D" id="3.40.109.10">
    <property type="entry name" value="NADH Oxidase"/>
    <property type="match status" value="1"/>
</dbReference>
<keyword evidence="2" id="KW-0560">Oxidoreductase</keyword>
<keyword evidence="7" id="KW-1185">Reference proteome</keyword>
<feature type="region of interest" description="Disordered" evidence="3">
    <location>
        <begin position="165"/>
        <end position="194"/>
    </location>
</feature>
<dbReference type="RefSeq" id="WP_055728864.1">
    <property type="nucleotide sequence ID" value="NZ_FUYX01000001.1"/>
</dbReference>
<dbReference type="Proteomes" id="UP000190130">
    <property type="component" value="Unassembled WGS sequence"/>
</dbReference>
<sequence>MESRTAAFPIDPVFLDRWSPRAFRPEPVDQRTLLTMLEAARWAPSAYNEQPWRFLYALRDDAHWPDFLASLDSFNQGWAHNAAALVFVLSDAGANIADAQAQPSALRSFDTGAAWSQLALQATRLGYHAHAMAGLDYAVARKKLAVPGRFRIEVAVAIGRRGAPDTLPPALREREQPSQRRPLAETAFAGRFPA</sequence>
<dbReference type="GO" id="GO:0016491">
    <property type="term" value="F:oxidoreductase activity"/>
    <property type="evidence" value="ECO:0007669"/>
    <property type="project" value="UniProtKB-KW"/>
</dbReference>
<dbReference type="AlphaFoldDB" id="A0A0Q3SWL7"/>
<dbReference type="OrthoDB" id="9802510at2"/>
<reference evidence="6 8" key="2">
    <citation type="submission" date="2017-02" db="EMBL/GenBank/DDBJ databases">
        <authorList>
            <person name="Peterson S.W."/>
        </authorList>
    </citation>
    <scope>NUCLEOTIDE SEQUENCE [LARGE SCALE GENOMIC DNA]</scope>
    <source>
        <strain evidence="6 8">DSM 9653</strain>
    </source>
</reference>
<evidence type="ECO:0000259" key="4">
    <source>
        <dbReference type="Pfam" id="PF00881"/>
    </source>
</evidence>
<dbReference type="EMBL" id="LMAR01000045">
    <property type="protein sequence ID" value="KQK29714.1"/>
    <property type="molecule type" value="Genomic_DNA"/>
</dbReference>
<dbReference type="InterPro" id="IPR029479">
    <property type="entry name" value="Nitroreductase"/>
</dbReference>
<organism evidence="5 7">
    <name type="scientific">Bosea thiooxidans</name>
    <dbReference type="NCBI Taxonomy" id="53254"/>
    <lineage>
        <taxon>Bacteria</taxon>
        <taxon>Pseudomonadati</taxon>
        <taxon>Pseudomonadota</taxon>
        <taxon>Alphaproteobacteria</taxon>
        <taxon>Hyphomicrobiales</taxon>
        <taxon>Boseaceae</taxon>
        <taxon>Bosea</taxon>
    </lineage>
</organism>
<dbReference type="PANTHER" id="PTHR43673:SF10">
    <property type="entry name" value="NADH DEHYDROGENASE_NAD(P)H NITROREDUCTASE XCC3605-RELATED"/>
    <property type="match status" value="1"/>
</dbReference>
<dbReference type="InterPro" id="IPR000415">
    <property type="entry name" value="Nitroreductase-like"/>
</dbReference>
<dbReference type="PANTHER" id="PTHR43673">
    <property type="entry name" value="NAD(P)H NITROREDUCTASE YDGI-RELATED"/>
    <property type="match status" value="1"/>
</dbReference>
<reference evidence="5 7" key="1">
    <citation type="submission" date="2015-10" db="EMBL/GenBank/DDBJ databases">
        <title>Draft genome of Bosea thiooxidans.</title>
        <authorList>
            <person name="Wang X."/>
        </authorList>
    </citation>
    <scope>NUCLEOTIDE SEQUENCE [LARGE SCALE GENOMIC DNA]</scope>
    <source>
        <strain evidence="5 7">CGMCC 9174</strain>
    </source>
</reference>
<evidence type="ECO:0000256" key="1">
    <source>
        <dbReference type="ARBA" id="ARBA00007118"/>
    </source>
</evidence>
<dbReference type="Pfam" id="PF00881">
    <property type="entry name" value="Nitroreductase"/>
    <property type="match status" value="2"/>
</dbReference>
<evidence type="ECO:0000313" key="7">
    <source>
        <dbReference type="Proteomes" id="UP000051562"/>
    </source>
</evidence>
<evidence type="ECO:0000256" key="3">
    <source>
        <dbReference type="SAM" id="MobiDB-lite"/>
    </source>
</evidence>
<gene>
    <name evidence="5" type="ORF">ARD30_04995</name>
    <name evidence="6" type="ORF">SAMN05660750_00264</name>
</gene>
<evidence type="ECO:0000313" key="6">
    <source>
        <dbReference type="EMBL" id="SKB35199.1"/>
    </source>
</evidence>
<protein>
    <submittedName>
        <fullName evidence="5">Nitroreductase</fullName>
    </submittedName>
</protein>
<dbReference type="STRING" id="53254.SAMN05660750_00264"/>
<feature type="domain" description="Nitroreductase" evidence="4">
    <location>
        <begin position="16"/>
        <end position="61"/>
    </location>
</feature>
<name>A0A0Q3SWL7_9HYPH</name>